<dbReference type="EMBL" id="CAUYUJ010018608">
    <property type="protein sequence ID" value="CAK0884941.1"/>
    <property type="molecule type" value="Genomic_DNA"/>
</dbReference>
<feature type="compositionally biased region" description="Basic and acidic residues" evidence="1">
    <location>
        <begin position="195"/>
        <end position="224"/>
    </location>
</feature>
<sequence>RPLGLELQRGSRFPRKPHPAASVEAMSACRVAPIAGPPRLARSATSATGAASGMFERFPCDDPLAPSATRAWRGVNFRRGHGVNAVRARDNSSGRGVAMLAEDPSRWKQNVKLPRMDASGRRHSEAIAQSRAAFAKVKRRPVTGVGKMAKRRYRALAKLCEIMQSEEASDDFEDKLRAQGGDLADIQGNPGIRVELGDGELHIGGERAERVTEAPVEGGEREPALGRSGSRPRRSPSARSPSSSVEPAPVDRSNKEPGIPRRGAPPPRGGPQARRGVA</sequence>
<feature type="compositionally biased region" description="Low complexity" evidence="1">
    <location>
        <begin position="237"/>
        <end position="250"/>
    </location>
</feature>
<organism evidence="2 3">
    <name type="scientific">Prorocentrum cordatum</name>
    <dbReference type="NCBI Taxonomy" id="2364126"/>
    <lineage>
        <taxon>Eukaryota</taxon>
        <taxon>Sar</taxon>
        <taxon>Alveolata</taxon>
        <taxon>Dinophyceae</taxon>
        <taxon>Prorocentrales</taxon>
        <taxon>Prorocentraceae</taxon>
        <taxon>Prorocentrum</taxon>
    </lineage>
</organism>
<protein>
    <recommendedName>
        <fullName evidence="4">Ribosome biogenesis protein NOP53</fullName>
    </recommendedName>
</protein>
<name>A0ABN9WEW5_9DINO</name>
<evidence type="ECO:0000256" key="1">
    <source>
        <dbReference type="SAM" id="MobiDB-lite"/>
    </source>
</evidence>
<comment type="caution">
    <text evidence="2">The sequence shown here is derived from an EMBL/GenBank/DDBJ whole genome shotgun (WGS) entry which is preliminary data.</text>
</comment>
<feature type="non-terminal residue" evidence="2">
    <location>
        <position position="1"/>
    </location>
</feature>
<evidence type="ECO:0000313" key="2">
    <source>
        <dbReference type="EMBL" id="CAK0884941.1"/>
    </source>
</evidence>
<accession>A0ABN9WEW5</accession>
<gene>
    <name evidence="2" type="ORF">PCOR1329_LOCUS66700</name>
</gene>
<evidence type="ECO:0000313" key="3">
    <source>
        <dbReference type="Proteomes" id="UP001189429"/>
    </source>
</evidence>
<reference evidence="2" key="1">
    <citation type="submission" date="2023-10" db="EMBL/GenBank/DDBJ databases">
        <authorList>
            <person name="Chen Y."/>
            <person name="Shah S."/>
            <person name="Dougan E. K."/>
            <person name="Thang M."/>
            <person name="Chan C."/>
        </authorList>
    </citation>
    <scope>NUCLEOTIDE SEQUENCE [LARGE SCALE GENOMIC DNA]</scope>
</reference>
<evidence type="ECO:0008006" key="4">
    <source>
        <dbReference type="Google" id="ProtNLM"/>
    </source>
</evidence>
<proteinExistence type="predicted"/>
<dbReference type="Proteomes" id="UP001189429">
    <property type="component" value="Unassembled WGS sequence"/>
</dbReference>
<keyword evidence="3" id="KW-1185">Reference proteome</keyword>
<feature type="region of interest" description="Disordered" evidence="1">
    <location>
        <begin position="181"/>
        <end position="278"/>
    </location>
</feature>
<feature type="region of interest" description="Disordered" evidence="1">
    <location>
        <begin position="1"/>
        <end position="21"/>
    </location>
</feature>